<name>A0A1F5EPX1_9BACT</name>
<proteinExistence type="predicted"/>
<protein>
    <submittedName>
        <fullName evidence="1">Uncharacterized protein</fullName>
    </submittedName>
</protein>
<evidence type="ECO:0000313" key="1">
    <source>
        <dbReference type="EMBL" id="OGD69286.1"/>
    </source>
</evidence>
<reference evidence="1 2" key="1">
    <citation type="journal article" date="2016" name="Nat. Commun.">
        <title>Thousands of microbial genomes shed light on interconnected biogeochemical processes in an aquifer system.</title>
        <authorList>
            <person name="Anantharaman K."/>
            <person name="Brown C.T."/>
            <person name="Hug L.A."/>
            <person name="Sharon I."/>
            <person name="Castelle C.J."/>
            <person name="Probst A.J."/>
            <person name="Thomas B.C."/>
            <person name="Singh A."/>
            <person name="Wilkins M.J."/>
            <person name="Karaoz U."/>
            <person name="Brodie E.L."/>
            <person name="Williams K.H."/>
            <person name="Hubbard S.S."/>
            <person name="Banfield J.F."/>
        </authorList>
    </citation>
    <scope>NUCLEOTIDE SEQUENCE [LARGE SCALE GENOMIC DNA]</scope>
</reference>
<organism evidence="1 2">
    <name type="scientific">Candidatus Campbellbacteria bacterium RIFCSPHIGHO2_01_FULL_34_10</name>
    <dbReference type="NCBI Taxonomy" id="1797577"/>
    <lineage>
        <taxon>Bacteria</taxon>
        <taxon>Candidatus Campbelliibacteriota</taxon>
    </lineage>
</organism>
<dbReference type="Proteomes" id="UP000186670">
    <property type="component" value="Unassembled WGS sequence"/>
</dbReference>
<dbReference type="EMBL" id="MEZZ01000009">
    <property type="protein sequence ID" value="OGD69286.1"/>
    <property type="molecule type" value="Genomic_DNA"/>
</dbReference>
<accession>A0A1F5EPX1</accession>
<evidence type="ECO:0000313" key="2">
    <source>
        <dbReference type="Proteomes" id="UP000186670"/>
    </source>
</evidence>
<sequence>MNNTCWIDNKACHESDRMILGVFNSGICKDCSRIIGRKGEIEDFFFEVIGERKDDWVDKESILSSLAQANVLENACFIYNLLEDLQKLLKKHLENFVEKVKSSNNLLEIRTVVEVNRELILVSSSQDTWEEILQILDSEDSDLKIYKDLLVRLEELFYSNHFENSSTFAELISLFREIDQFQLIRKTKTRVFF</sequence>
<gene>
    <name evidence="1" type="ORF">A2811_00230</name>
</gene>
<dbReference type="AlphaFoldDB" id="A0A1F5EPX1"/>
<comment type="caution">
    <text evidence="1">The sequence shown here is derived from an EMBL/GenBank/DDBJ whole genome shotgun (WGS) entry which is preliminary data.</text>
</comment>